<sequence>MSNFDDFDMQSYLRQRFFNILKDKDRDKIERLQNYFCSFILVYYTSIFNFSKEKKKESIEQFLSKIFNKEENTISSILTQLHKFKDNNNSREECLQIILKSI</sequence>
<dbReference type="EMBL" id="AEPU01000034">
    <property type="protein sequence ID" value="EFU71136.1"/>
    <property type="molecule type" value="Genomic_DNA"/>
</dbReference>
<gene>
    <name evidence="1" type="ORF">HMPREF9400_1617</name>
</gene>
<comment type="caution">
    <text evidence="1">The sequence shown here is derived from an EMBL/GenBank/DDBJ whole genome shotgun (WGS) entry which is preliminary data.</text>
</comment>
<name>A0A828QV01_CAMUP</name>
<accession>A0A828QV01</accession>
<reference evidence="1 2" key="1">
    <citation type="submission" date="2010-12" db="EMBL/GenBank/DDBJ databases">
        <authorList>
            <person name="Muzny D."/>
            <person name="Qin X."/>
            <person name="Buhay C."/>
            <person name="Dugan-Rocha S."/>
            <person name="Ding Y."/>
            <person name="Chen G."/>
            <person name="Hawes A."/>
            <person name="Holder M."/>
            <person name="Jhangiani S."/>
            <person name="Johnson A."/>
            <person name="Khan Z."/>
            <person name="Li Z."/>
            <person name="Liu W."/>
            <person name="Liu X."/>
            <person name="Perez L."/>
            <person name="Shen H."/>
            <person name="Wang Q."/>
            <person name="Watt J."/>
            <person name="Xi L."/>
            <person name="Xin Y."/>
            <person name="Zhou J."/>
            <person name="Deng J."/>
            <person name="Jiang H."/>
            <person name="Liu Y."/>
            <person name="Qu J."/>
            <person name="Song X.-Z."/>
            <person name="Zhang L."/>
            <person name="Villasana D."/>
            <person name="Johnson A."/>
            <person name="Liu J."/>
            <person name="Liyanage D."/>
            <person name="Lorensuhewa L."/>
            <person name="Robinson T."/>
            <person name="Song A."/>
            <person name="Song B.-B."/>
            <person name="Dinh H."/>
            <person name="Thornton R."/>
            <person name="Coyle M."/>
            <person name="Francisco L."/>
            <person name="Jackson L."/>
            <person name="Javaid M."/>
            <person name="Korchina V."/>
            <person name="Kovar C."/>
            <person name="Mata R."/>
            <person name="Mathew T."/>
            <person name="Ngo R."/>
            <person name="Nguyen L."/>
            <person name="Nguyen N."/>
            <person name="Okwuonu G."/>
            <person name="Ongeri F."/>
            <person name="Pham C."/>
            <person name="Simmons D."/>
            <person name="Wilczek-Boney K."/>
            <person name="Hale W."/>
            <person name="Jakkamsetti A."/>
            <person name="Pham P."/>
            <person name="Ruth R."/>
            <person name="San Lucas F."/>
            <person name="Warren J."/>
            <person name="Zhang J."/>
            <person name="Zhao Z."/>
            <person name="Zhou C."/>
            <person name="Zhu D."/>
            <person name="Lee S."/>
            <person name="Bess C."/>
            <person name="Blankenburg K."/>
            <person name="Forbes L."/>
            <person name="Fu Q."/>
            <person name="Gubbala S."/>
            <person name="Hirani K."/>
            <person name="Jayaseelan J.C."/>
            <person name="Lara F."/>
            <person name="Munidasa M."/>
            <person name="Palculict T."/>
            <person name="Patil S."/>
            <person name="Pu L.-L."/>
            <person name="Saada N."/>
            <person name="Tang L."/>
            <person name="Weissenberger G."/>
            <person name="Zhu Y."/>
            <person name="Hemphill L."/>
            <person name="Shang Y."/>
            <person name="Youmans B."/>
            <person name="Ayvaz T."/>
            <person name="Ross M."/>
            <person name="Santibanez J."/>
            <person name="Aqrawi P."/>
            <person name="Gross S."/>
            <person name="Joshi V."/>
            <person name="Fowler G."/>
            <person name="Nazareth L."/>
            <person name="Reid J."/>
            <person name="Worley K."/>
            <person name="Petrosino J."/>
            <person name="Highlander S."/>
            <person name="Gibbs R."/>
        </authorList>
    </citation>
    <scope>NUCLEOTIDE SEQUENCE [LARGE SCALE GENOMIC DNA]</scope>
    <source>
        <strain evidence="1 2">JV21</strain>
    </source>
</reference>
<evidence type="ECO:0000313" key="2">
    <source>
        <dbReference type="Proteomes" id="UP000005813"/>
    </source>
</evidence>
<dbReference type="AlphaFoldDB" id="A0A828QV01"/>
<proteinExistence type="predicted"/>
<protein>
    <submittedName>
        <fullName evidence="1">Uncharacterized protein</fullName>
    </submittedName>
</protein>
<dbReference type="Proteomes" id="UP000005813">
    <property type="component" value="Unassembled WGS sequence"/>
</dbReference>
<dbReference type="RefSeq" id="WP_004278147.1">
    <property type="nucleotide sequence ID" value="NZ_GL622228.1"/>
</dbReference>
<evidence type="ECO:0000313" key="1">
    <source>
        <dbReference type="EMBL" id="EFU71136.1"/>
    </source>
</evidence>
<organism evidence="1 2">
    <name type="scientific">Campylobacter upsaliensis JV21</name>
    <dbReference type="NCBI Taxonomy" id="888826"/>
    <lineage>
        <taxon>Bacteria</taxon>
        <taxon>Pseudomonadati</taxon>
        <taxon>Campylobacterota</taxon>
        <taxon>Epsilonproteobacteria</taxon>
        <taxon>Campylobacterales</taxon>
        <taxon>Campylobacteraceae</taxon>
        <taxon>Campylobacter</taxon>
    </lineage>
</organism>